<evidence type="ECO:0000256" key="1">
    <source>
        <dbReference type="ARBA" id="ARBA00023002"/>
    </source>
</evidence>
<dbReference type="InterPro" id="IPR002869">
    <property type="entry name" value="Pyrv_flavodox_OxRed_cen"/>
</dbReference>
<protein>
    <recommendedName>
        <fullName evidence="2">Pyruvate/ketoisovalerate oxidoreductase catalytic domain-containing protein</fullName>
    </recommendedName>
</protein>
<comment type="caution">
    <text evidence="3">The sequence shown here is derived from an EMBL/GenBank/DDBJ whole genome shotgun (WGS) entry which is preliminary data.</text>
</comment>
<dbReference type="PANTHER" id="PTHR43854:SF1">
    <property type="entry name" value="INDOLEPYRUVATE OXIDOREDUCTASE SUBUNIT IORB"/>
    <property type="match status" value="1"/>
</dbReference>
<accession>A0A2D6LQ30</accession>
<dbReference type="GO" id="GO:0016903">
    <property type="term" value="F:oxidoreductase activity, acting on the aldehyde or oxo group of donors"/>
    <property type="evidence" value="ECO:0007669"/>
    <property type="project" value="InterPro"/>
</dbReference>
<gene>
    <name evidence="3" type="ORF">CL944_01955</name>
</gene>
<dbReference type="AlphaFoldDB" id="A0A2D6LQ30"/>
<dbReference type="InterPro" id="IPR052198">
    <property type="entry name" value="IorB_Oxidoreductase"/>
</dbReference>
<dbReference type="Gene3D" id="3.40.920.10">
    <property type="entry name" value="Pyruvate-ferredoxin oxidoreductase, PFOR, domain III"/>
    <property type="match status" value="1"/>
</dbReference>
<organism evidence="3 4">
    <name type="scientific">Candidatus Iainarchaeum sp</name>
    <dbReference type="NCBI Taxonomy" id="3101447"/>
    <lineage>
        <taxon>Archaea</taxon>
        <taxon>Candidatus Iainarchaeota</taxon>
        <taxon>Candidatus Iainarchaeia</taxon>
        <taxon>Candidatus Iainarchaeales</taxon>
        <taxon>Candidatus Iainarchaeaceae</taxon>
        <taxon>Candidatus Iainarchaeum</taxon>
    </lineage>
</organism>
<feature type="domain" description="Pyruvate/ketoisovalerate oxidoreductase catalytic" evidence="2">
    <location>
        <begin position="9"/>
        <end position="185"/>
    </location>
</feature>
<sequence length="189" mass="20518">MDIIVCGIGGQGIITLGKIILNAALKEGLEATMAEYRGHAKRFDSTSCHIRIGSKLSPVIPKGGASLMIALNSFEALRHGEMLMNQGTMIIEKNSVENNSLLISEEEAPNLDGVSTQITGKNIVELDFENLTKQVVELQDKNIFFLGAVSKLNDFPVSEKNLRESIIELIPKRVESSLSAFDVGANKGF</sequence>
<dbReference type="Pfam" id="PF01558">
    <property type="entry name" value="POR"/>
    <property type="match status" value="1"/>
</dbReference>
<evidence type="ECO:0000313" key="3">
    <source>
        <dbReference type="EMBL" id="MAG18218.1"/>
    </source>
</evidence>
<dbReference type="InterPro" id="IPR019752">
    <property type="entry name" value="Pyrv/ketoisovalerate_OxRed_cat"/>
</dbReference>
<evidence type="ECO:0000259" key="2">
    <source>
        <dbReference type="Pfam" id="PF01558"/>
    </source>
</evidence>
<proteinExistence type="predicted"/>
<reference evidence="4" key="1">
    <citation type="submission" date="2017-09" db="EMBL/GenBank/DDBJ databases">
        <title>The Reconstruction of 2,631 Draft Metagenome-Assembled Genomes from the Global Oceans.</title>
        <authorList>
            <person name="Tully B.J."/>
            <person name="Graham E.D."/>
            <person name="Heidelberg J.F."/>
        </authorList>
    </citation>
    <scope>NUCLEOTIDE SEQUENCE [LARGE SCALE GENOMIC DNA]</scope>
</reference>
<dbReference type="Proteomes" id="UP000226712">
    <property type="component" value="Unassembled WGS sequence"/>
</dbReference>
<dbReference type="EMBL" id="NZBD01000013">
    <property type="protein sequence ID" value="MAG18218.1"/>
    <property type="molecule type" value="Genomic_DNA"/>
</dbReference>
<evidence type="ECO:0000313" key="4">
    <source>
        <dbReference type="Proteomes" id="UP000226712"/>
    </source>
</evidence>
<dbReference type="SUPFAM" id="SSF53323">
    <property type="entry name" value="Pyruvate-ferredoxin oxidoreductase, PFOR, domain III"/>
    <property type="match status" value="1"/>
</dbReference>
<keyword evidence="1" id="KW-0560">Oxidoreductase</keyword>
<dbReference type="PANTHER" id="PTHR43854">
    <property type="entry name" value="INDOLEPYRUVATE OXIDOREDUCTASE SUBUNIT IORB"/>
    <property type="match status" value="1"/>
</dbReference>
<name>A0A2D6LQ30_9ARCH</name>